<feature type="transmembrane region" description="Helical" evidence="1">
    <location>
        <begin position="88"/>
        <end position="107"/>
    </location>
</feature>
<sequence length="156" mass="17111">MLKVLAEEPWLVMLKELIVEKRSKRSSQAPKLTSWESIYMKWACDGHMPLGVCAGLSCPWLGLCYWAIAALVGVGLGRPGSAYQSTTSLMLLIDLICVSSMVLKTIANGFVKIFHKRTPPEAVDLVSRLLQYSPNLRSTAGTYVKGIKEEVVLSPG</sequence>
<comment type="caution">
    <text evidence="2">The sequence shown here is derived from an EMBL/GenBank/DDBJ whole genome shotgun (WGS) entry which is preliminary data.</text>
</comment>
<evidence type="ECO:0000313" key="3">
    <source>
        <dbReference type="Proteomes" id="UP001237642"/>
    </source>
</evidence>
<name>A0AAD8I4I7_9APIA</name>
<feature type="transmembrane region" description="Helical" evidence="1">
    <location>
        <begin position="50"/>
        <end position="76"/>
    </location>
</feature>
<protein>
    <submittedName>
        <fullName evidence="2">Uncharacterized protein</fullName>
    </submittedName>
</protein>
<reference evidence="2" key="1">
    <citation type="submission" date="2023-02" db="EMBL/GenBank/DDBJ databases">
        <title>Genome of toxic invasive species Heracleum sosnowskyi carries increased number of genes despite the absence of recent whole-genome duplications.</title>
        <authorList>
            <person name="Schelkunov M."/>
            <person name="Shtratnikova V."/>
            <person name="Makarenko M."/>
            <person name="Klepikova A."/>
            <person name="Omelchenko D."/>
            <person name="Novikova G."/>
            <person name="Obukhova E."/>
            <person name="Bogdanov V."/>
            <person name="Penin A."/>
            <person name="Logacheva M."/>
        </authorList>
    </citation>
    <scope>NUCLEOTIDE SEQUENCE</scope>
    <source>
        <strain evidence="2">Hsosn_3</strain>
        <tissue evidence="2">Leaf</tissue>
    </source>
</reference>
<keyword evidence="1" id="KW-0472">Membrane</keyword>
<keyword evidence="3" id="KW-1185">Reference proteome</keyword>
<reference evidence="2" key="2">
    <citation type="submission" date="2023-05" db="EMBL/GenBank/DDBJ databases">
        <authorList>
            <person name="Schelkunov M.I."/>
        </authorList>
    </citation>
    <scope>NUCLEOTIDE SEQUENCE</scope>
    <source>
        <strain evidence="2">Hsosn_3</strain>
        <tissue evidence="2">Leaf</tissue>
    </source>
</reference>
<accession>A0AAD8I4I7</accession>
<gene>
    <name evidence="2" type="ORF">POM88_024666</name>
</gene>
<proteinExistence type="predicted"/>
<keyword evidence="1" id="KW-1133">Transmembrane helix</keyword>
<keyword evidence="1" id="KW-0812">Transmembrane</keyword>
<evidence type="ECO:0000313" key="2">
    <source>
        <dbReference type="EMBL" id="KAK1377922.1"/>
    </source>
</evidence>
<evidence type="ECO:0000256" key="1">
    <source>
        <dbReference type="SAM" id="Phobius"/>
    </source>
</evidence>
<organism evidence="2 3">
    <name type="scientific">Heracleum sosnowskyi</name>
    <dbReference type="NCBI Taxonomy" id="360622"/>
    <lineage>
        <taxon>Eukaryota</taxon>
        <taxon>Viridiplantae</taxon>
        <taxon>Streptophyta</taxon>
        <taxon>Embryophyta</taxon>
        <taxon>Tracheophyta</taxon>
        <taxon>Spermatophyta</taxon>
        <taxon>Magnoliopsida</taxon>
        <taxon>eudicotyledons</taxon>
        <taxon>Gunneridae</taxon>
        <taxon>Pentapetalae</taxon>
        <taxon>asterids</taxon>
        <taxon>campanulids</taxon>
        <taxon>Apiales</taxon>
        <taxon>Apiaceae</taxon>
        <taxon>Apioideae</taxon>
        <taxon>apioid superclade</taxon>
        <taxon>Tordylieae</taxon>
        <taxon>Tordyliinae</taxon>
        <taxon>Heracleum</taxon>
    </lineage>
</organism>
<dbReference type="AlphaFoldDB" id="A0AAD8I4I7"/>
<dbReference type="EMBL" id="JAUIZM010000006">
    <property type="protein sequence ID" value="KAK1377922.1"/>
    <property type="molecule type" value="Genomic_DNA"/>
</dbReference>
<dbReference type="Proteomes" id="UP001237642">
    <property type="component" value="Unassembled WGS sequence"/>
</dbReference>